<dbReference type="EMBL" id="JAGPYM010000021">
    <property type="protein sequence ID" value="KAH6884098.1"/>
    <property type="molecule type" value="Genomic_DNA"/>
</dbReference>
<keyword evidence="7" id="KW-0449">Lipoprotein</keyword>
<dbReference type="InterPro" id="IPR046936">
    <property type="entry name" value="BIM1-like"/>
</dbReference>
<dbReference type="Proteomes" id="UP000777438">
    <property type="component" value="Unassembled WGS sequence"/>
</dbReference>
<dbReference type="PANTHER" id="PTHR34992:SF10">
    <property type="entry name" value="COPPER ACQUISITION FACTOR BIM1-LIKE DOMAIN-CONTAINING PROTEIN"/>
    <property type="match status" value="1"/>
</dbReference>
<evidence type="ECO:0000256" key="7">
    <source>
        <dbReference type="ARBA" id="ARBA00023288"/>
    </source>
</evidence>
<comment type="subcellular location">
    <subcellularLocation>
        <location evidence="1">Cell membrane</location>
        <topology evidence="1">Lipid-anchor</topology>
        <topology evidence="1">GPI-anchor</topology>
    </subcellularLocation>
</comment>
<gene>
    <name evidence="10" type="ORF">B0T10DRAFT_564683</name>
</gene>
<keyword evidence="4 8" id="KW-0732">Signal</keyword>
<sequence length="232" mass="24849">MRSSALLTLVLATVAYAHTIITYPGWRGNNLITNDTFPYGMQWMYPCGGMTLTKNRTYWPTTGGALAFQPGWFKGHSTAFLNVNIGFGTGGPDGGPANMSNIMVKTFQILGPSNNPFPGTVCLPQVPLPPNTTVKAGDHATIQIVELAQHGASLFSCVDIIFADPGDKKLGEVNETNCYNSTDIGFAELYTITTKRSGSDEYVDSAAQSLRQIGFAGWLPVLGTVLCAFLLA</sequence>
<dbReference type="PANTHER" id="PTHR34992">
    <property type="entry name" value="HYPHAL ANASTAMOSIS-7 PROTEIN"/>
    <property type="match status" value="1"/>
</dbReference>
<dbReference type="AlphaFoldDB" id="A0A9P9ALZ9"/>
<evidence type="ECO:0000256" key="1">
    <source>
        <dbReference type="ARBA" id="ARBA00004609"/>
    </source>
</evidence>
<evidence type="ECO:0000256" key="5">
    <source>
        <dbReference type="ARBA" id="ARBA00023136"/>
    </source>
</evidence>
<evidence type="ECO:0000256" key="8">
    <source>
        <dbReference type="SAM" id="SignalP"/>
    </source>
</evidence>
<dbReference type="GO" id="GO:0098552">
    <property type="term" value="C:side of membrane"/>
    <property type="evidence" value="ECO:0007669"/>
    <property type="project" value="UniProtKB-KW"/>
</dbReference>
<keyword evidence="2" id="KW-1003">Cell membrane</keyword>
<comment type="caution">
    <text evidence="10">The sequence shown here is derived from an EMBL/GenBank/DDBJ whole genome shotgun (WGS) entry which is preliminary data.</text>
</comment>
<name>A0A9P9ALZ9_9HYPO</name>
<evidence type="ECO:0000256" key="6">
    <source>
        <dbReference type="ARBA" id="ARBA00023180"/>
    </source>
</evidence>
<keyword evidence="6" id="KW-0325">Glycoprotein</keyword>
<feature type="signal peptide" evidence="8">
    <location>
        <begin position="1"/>
        <end position="17"/>
    </location>
</feature>
<dbReference type="InterPro" id="IPR046530">
    <property type="entry name" value="BIM1-like_dom"/>
</dbReference>
<accession>A0A9P9ALZ9</accession>
<evidence type="ECO:0000256" key="4">
    <source>
        <dbReference type="ARBA" id="ARBA00022729"/>
    </source>
</evidence>
<proteinExistence type="predicted"/>
<reference evidence="10 11" key="1">
    <citation type="journal article" date="2021" name="Nat. Commun.">
        <title>Genetic determinants of endophytism in the Arabidopsis root mycobiome.</title>
        <authorList>
            <person name="Mesny F."/>
            <person name="Miyauchi S."/>
            <person name="Thiergart T."/>
            <person name="Pickel B."/>
            <person name="Atanasova L."/>
            <person name="Karlsson M."/>
            <person name="Huettel B."/>
            <person name="Barry K.W."/>
            <person name="Haridas S."/>
            <person name="Chen C."/>
            <person name="Bauer D."/>
            <person name="Andreopoulos W."/>
            <person name="Pangilinan J."/>
            <person name="LaButti K."/>
            <person name="Riley R."/>
            <person name="Lipzen A."/>
            <person name="Clum A."/>
            <person name="Drula E."/>
            <person name="Henrissat B."/>
            <person name="Kohler A."/>
            <person name="Grigoriev I.V."/>
            <person name="Martin F.M."/>
            <person name="Hacquard S."/>
        </authorList>
    </citation>
    <scope>NUCLEOTIDE SEQUENCE [LARGE SCALE GENOMIC DNA]</scope>
    <source>
        <strain evidence="10 11">MPI-CAGE-CH-0241</strain>
    </source>
</reference>
<evidence type="ECO:0000256" key="3">
    <source>
        <dbReference type="ARBA" id="ARBA00022622"/>
    </source>
</evidence>
<feature type="domain" description="Copper acquisition factor BIM1-like" evidence="9">
    <location>
        <begin position="17"/>
        <end position="183"/>
    </location>
</feature>
<keyword evidence="5" id="KW-0472">Membrane</keyword>
<feature type="chain" id="PRO_5040187920" description="Copper acquisition factor BIM1-like domain-containing protein" evidence="8">
    <location>
        <begin position="18"/>
        <end position="232"/>
    </location>
</feature>
<evidence type="ECO:0000256" key="2">
    <source>
        <dbReference type="ARBA" id="ARBA00022475"/>
    </source>
</evidence>
<protein>
    <recommendedName>
        <fullName evidence="9">Copper acquisition factor BIM1-like domain-containing protein</fullName>
    </recommendedName>
</protein>
<organism evidence="10 11">
    <name type="scientific">Thelonectria olida</name>
    <dbReference type="NCBI Taxonomy" id="1576542"/>
    <lineage>
        <taxon>Eukaryota</taxon>
        <taxon>Fungi</taxon>
        <taxon>Dikarya</taxon>
        <taxon>Ascomycota</taxon>
        <taxon>Pezizomycotina</taxon>
        <taxon>Sordariomycetes</taxon>
        <taxon>Hypocreomycetidae</taxon>
        <taxon>Hypocreales</taxon>
        <taxon>Nectriaceae</taxon>
        <taxon>Thelonectria</taxon>
    </lineage>
</organism>
<evidence type="ECO:0000313" key="11">
    <source>
        <dbReference type="Proteomes" id="UP000777438"/>
    </source>
</evidence>
<dbReference type="GO" id="GO:0005886">
    <property type="term" value="C:plasma membrane"/>
    <property type="evidence" value="ECO:0007669"/>
    <property type="project" value="UniProtKB-SubCell"/>
</dbReference>
<dbReference type="CDD" id="cd21176">
    <property type="entry name" value="LPMO_auxiliary-like"/>
    <property type="match status" value="1"/>
</dbReference>
<evidence type="ECO:0000313" key="10">
    <source>
        <dbReference type="EMBL" id="KAH6884098.1"/>
    </source>
</evidence>
<keyword evidence="11" id="KW-1185">Reference proteome</keyword>
<keyword evidence="3" id="KW-0336">GPI-anchor</keyword>
<evidence type="ECO:0000259" key="9">
    <source>
        <dbReference type="Pfam" id="PF20238"/>
    </source>
</evidence>
<dbReference type="Pfam" id="PF20238">
    <property type="entry name" value="BIM1-like_dom"/>
    <property type="match status" value="1"/>
</dbReference>
<dbReference type="OrthoDB" id="5329488at2759"/>